<dbReference type="Gene3D" id="3.30.160.20">
    <property type="match status" value="1"/>
</dbReference>
<feature type="domain" description="DRBM" evidence="2">
    <location>
        <begin position="126"/>
        <end position="201"/>
    </location>
</feature>
<gene>
    <name evidence="3" type="primary">Ssna1</name>
    <name evidence="3" type="ORF">SNAT2548_LOCUS32929</name>
</gene>
<feature type="region of interest" description="Disordered" evidence="1">
    <location>
        <begin position="237"/>
        <end position="268"/>
    </location>
</feature>
<proteinExistence type="predicted"/>
<dbReference type="Pfam" id="PF00035">
    <property type="entry name" value="dsrm"/>
    <property type="match status" value="1"/>
</dbReference>
<protein>
    <submittedName>
        <fullName evidence="3">Ssna1 protein</fullName>
    </submittedName>
</protein>
<evidence type="ECO:0000313" key="4">
    <source>
        <dbReference type="Proteomes" id="UP000604046"/>
    </source>
</evidence>
<dbReference type="EMBL" id="CAJNDS010002734">
    <property type="protein sequence ID" value="CAE7577220.1"/>
    <property type="molecule type" value="Genomic_DNA"/>
</dbReference>
<comment type="caution">
    <text evidence="3">The sequence shown here is derived from an EMBL/GenBank/DDBJ whole genome shotgun (WGS) entry which is preliminary data.</text>
</comment>
<dbReference type="OrthoDB" id="431293at2759"/>
<sequence length="319" mass="34002">MADVEEGMTLLAETLGKALGQPLSDMSLTHETRDTSADVNALDDMSFHSTVTVRMIHGEYTRQATGYSEANSRHKAAMSLLQDWDQILAQEAAAGVPPAAASDDEAAGDISAATPAALADSDPTNYKSILSQFMTKVLQRSVTKADMEFETLNTGEQENKPVFKSTVILTMDGRTQKISGPAICGPKKAAEQSAARQALQECPELQPLWASAVAASQTRTSAPSALSVPSVSAVSAHTADTTDALEEEATAPADKREVSPDQDSLPDDLKLRLAQEEVRVPQDLAELTEAEVEELGQGLKLGSKARLRALYRGCRQTSS</sequence>
<keyword evidence="4" id="KW-1185">Reference proteome</keyword>
<dbReference type="AlphaFoldDB" id="A0A812UH55"/>
<organism evidence="3 4">
    <name type="scientific">Symbiodinium natans</name>
    <dbReference type="NCBI Taxonomy" id="878477"/>
    <lineage>
        <taxon>Eukaryota</taxon>
        <taxon>Sar</taxon>
        <taxon>Alveolata</taxon>
        <taxon>Dinophyceae</taxon>
        <taxon>Suessiales</taxon>
        <taxon>Symbiodiniaceae</taxon>
        <taxon>Symbiodinium</taxon>
    </lineage>
</organism>
<evidence type="ECO:0000259" key="2">
    <source>
        <dbReference type="Pfam" id="PF00035"/>
    </source>
</evidence>
<dbReference type="Proteomes" id="UP000604046">
    <property type="component" value="Unassembled WGS sequence"/>
</dbReference>
<dbReference type="InterPro" id="IPR014720">
    <property type="entry name" value="dsRBD_dom"/>
</dbReference>
<name>A0A812UH55_9DINO</name>
<accession>A0A812UH55</accession>
<dbReference type="SUPFAM" id="SSF54768">
    <property type="entry name" value="dsRNA-binding domain-like"/>
    <property type="match status" value="1"/>
</dbReference>
<evidence type="ECO:0000313" key="3">
    <source>
        <dbReference type="EMBL" id="CAE7577220.1"/>
    </source>
</evidence>
<reference evidence="3" key="1">
    <citation type="submission" date="2021-02" db="EMBL/GenBank/DDBJ databases">
        <authorList>
            <person name="Dougan E. K."/>
            <person name="Rhodes N."/>
            <person name="Thang M."/>
            <person name="Chan C."/>
        </authorList>
    </citation>
    <scope>NUCLEOTIDE SEQUENCE</scope>
</reference>
<evidence type="ECO:0000256" key="1">
    <source>
        <dbReference type="SAM" id="MobiDB-lite"/>
    </source>
</evidence>